<proteinExistence type="predicted"/>
<name>A0ABR2INV2_9EUKA</name>
<evidence type="ECO:0008006" key="3">
    <source>
        <dbReference type="Google" id="ProtNLM"/>
    </source>
</evidence>
<evidence type="ECO:0000313" key="2">
    <source>
        <dbReference type="Proteomes" id="UP001470230"/>
    </source>
</evidence>
<evidence type="ECO:0000313" key="1">
    <source>
        <dbReference type="EMBL" id="KAK8865464.1"/>
    </source>
</evidence>
<dbReference type="Proteomes" id="UP001470230">
    <property type="component" value="Unassembled WGS sequence"/>
</dbReference>
<keyword evidence="2" id="KW-1185">Reference proteome</keyword>
<comment type="caution">
    <text evidence="1">The sequence shown here is derived from an EMBL/GenBank/DDBJ whole genome shotgun (WGS) entry which is preliminary data.</text>
</comment>
<dbReference type="EMBL" id="JAPFFF010000016">
    <property type="protein sequence ID" value="KAK8865464.1"/>
    <property type="molecule type" value="Genomic_DNA"/>
</dbReference>
<organism evidence="1 2">
    <name type="scientific">Tritrichomonas musculus</name>
    <dbReference type="NCBI Taxonomy" id="1915356"/>
    <lineage>
        <taxon>Eukaryota</taxon>
        <taxon>Metamonada</taxon>
        <taxon>Parabasalia</taxon>
        <taxon>Tritrichomonadida</taxon>
        <taxon>Tritrichomonadidae</taxon>
        <taxon>Tritrichomonas</taxon>
    </lineage>
</organism>
<dbReference type="Gene3D" id="1.25.40.10">
    <property type="entry name" value="Tetratricopeptide repeat domain"/>
    <property type="match status" value="1"/>
</dbReference>
<sequence length="231" mass="27475">MLASNNGDRIANFAHGFLLHEKNSSEKDIEDAIHFYKEASSFNIQFAKNNLGIIYKHGYYKNERRLWNAIEYFKEAIRQKNDYLSMYNLAHIYMYDDSIKCDFNKLIELLINSSKQFYHSIILLYLLLVKQFGFNIEKIKQEIEKITDETSNLYEKIQNICVLNLSDKSKYDYLYELYRNNDFIYNIEFHPIQAFVIRQKKVIIIPSKYPNAKDISSEFYDGFGHDLINSS</sequence>
<protein>
    <recommendedName>
        <fullName evidence="3">Sel1 repeat family protein</fullName>
    </recommendedName>
</protein>
<dbReference type="SUPFAM" id="SSF81901">
    <property type="entry name" value="HCP-like"/>
    <property type="match status" value="1"/>
</dbReference>
<gene>
    <name evidence="1" type="ORF">M9Y10_011012</name>
</gene>
<dbReference type="InterPro" id="IPR011990">
    <property type="entry name" value="TPR-like_helical_dom_sf"/>
</dbReference>
<accession>A0ABR2INV2</accession>
<reference evidence="1 2" key="1">
    <citation type="submission" date="2024-04" db="EMBL/GenBank/DDBJ databases">
        <title>Tritrichomonas musculus Genome.</title>
        <authorList>
            <person name="Alves-Ferreira E."/>
            <person name="Grigg M."/>
            <person name="Lorenzi H."/>
            <person name="Galac M."/>
        </authorList>
    </citation>
    <scope>NUCLEOTIDE SEQUENCE [LARGE SCALE GENOMIC DNA]</scope>
    <source>
        <strain evidence="1 2">EAF2021</strain>
    </source>
</reference>